<dbReference type="Gene3D" id="3.10.20.90">
    <property type="entry name" value="Phosphatidylinositol 3-kinase Catalytic Subunit, Chain A, domain 1"/>
    <property type="match status" value="1"/>
</dbReference>
<dbReference type="SUPFAM" id="SSF54277">
    <property type="entry name" value="CAD &amp; PB1 domains"/>
    <property type="match status" value="1"/>
</dbReference>
<dbReference type="InterPro" id="IPR000270">
    <property type="entry name" value="PB1_dom"/>
</dbReference>
<feature type="compositionally biased region" description="Polar residues" evidence="1">
    <location>
        <begin position="235"/>
        <end position="256"/>
    </location>
</feature>
<reference evidence="3 4" key="1">
    <citation type="submission" date="2015-12" db="EMBL/GenBank/DDBJ databases">
        <title>The genome of Folsomia candida.</title>
        <authorList>
            <person name="Faddeeva A."/>
            <person name="Derks M.F."/>
            <person name="Anvar Y."/>
            <person name="Smit S."/>
            <person name="Van Straalen N."/>
            <person name="Roelofs D."/>
        </authorList>
    </citation>
    <scope>NUCLEOTIDE SEQUENCE [LARGE SCALE GENOMIC DNA]</scope>
    <source>
        <strain evidence="3 4">VU population</strain>
        <tissue evidence="3">Whole body</tissue>
    </source>
</reference>
<feature type="compositionally biased region" description="Pro residues" evidence="1">
    <location>
        <begin position="508"/>
        <end position="517"/>
    </location>
</feature>
<proteinExistence type="predicted"/>
<feature type="compositionally biased region" description="Low complexity" evidence="1">
    <location>
        <begin position="274"/>
        <end position="314"/>
    </location>
</feature>
<dbReference type="SMART" id="SM00666">
    <property type="entry name" value="PB1"/>
    <property type="match status" value="1"/>
</dbReference>
<evidence type="ECO:0000256" key="1">
    <source>
        <dbReference type="SAM" id="MobiDB-lite"/>
    </source>
</evidence>
<dbReference type="EMBL" id="LNIX01000006">
    <property type="protein sequence ID" value="OXA53005.1"/>
    <property type="molecule type" value="Genomic_DNA"/>
</dbReference>
<dbReference type="PROSITE" id="PS51745">
    <property type="entry name" value="PB1"/>
    <property type="match status" value="1"/>
</dbReference>
<feature type="compositionally biased region" description="Basic and acidic residues" evidence="1">
    <location>
        <begin position="223"/>
        <end position="232"/>
    </location>
</feature>
<accession>A0A226E5Q8</accession>
<dbReference type="GO" id="GO:0042802">
    <property type="term" value="F:identical protein binding"/>
    <property type="evidence" value="ECO:0007669"/>
    <property type="project" value="InterPro"/>
</dbReference>
<protein>
    <submittedName>
        <fullName evidence="3">Protein TFG</fullName>
    </submittedName>
</protein>
<dbReference type="InterPro" id="IPR033512">
    <property type="entry name" value="TFG"/>
</dbReference>
<feature type="compositionally biased region" description="Low complexity" evidence="1">
    <location>
        <begin position="1"/>
        <end position="15"/>
    </location>
</feature>
<feature type="compositionally biased region" description="Low complexity" evidence="1">
    <location>
        <begin position="415"/>
        <end position="468"/>
    </location>
</feature>
<evidence type="ECO:0000313" key="3">
    <source>
        <dbReference type="EMBL" id="OXA53005.1"/>
    </source>
</evidence>
<feature type="compositionally biased region" description="Polar residues" evidence="1">
    <location>
        <begin position="28"/>
        <end position="39"/>
    </location>
</feature>
<evidence type="ECO:0000313" key="4">
    <source>
        <dbReference type="Proteomes" id="UP000198287"/>
    </source>
</evidence>
<gene>
    <name evidence="3" type="ORF">Fcan01_12435</name>
</gene>
<sequence>MNSTENTNNNDNTATEGRKKSVDAFTKDSGTSASNAMNSNGTSGGTLVIVKVQLRDDIRRVPIHNEDITYDELLLMLQRMFRGQLKPDDDITVKYKDDDGDMITINDSSDLAFAIQCSRILKLRVYFKKDEDLNGKLFKNLPIGIVRSELRELRDKVNSLLDLLGAEDDKKILVDPAAADKNAIVDAKKEKKGIIPKMDKLGTELEFDPIQKQQGQDGAPQDLHQEEHDRGRSPFNYSFSRSSNQPSLRQQPQGQPSNLVTELLAHHPPVLPTQQQQQQQQQQAGHPSQQGHPQPPQQQQQQSMAQNQNMQQQPRMNFSTQPTQPQPVYAQVVHQHPGIQQPVNQQQQVRSVTTPQGNIPPPIGGYPTVSTPSGSNYNYNIPPQYPTMSGQGPYGEAPIPFSAQARPTVPTSMVGGPQVGQPAQQQGQYPPQQQQLQGYPQQQGGAGAPPQQQQGYPQQQGGAGAPPQQQQPPPPPQQSPYLPPQPQQYPGAFPPPPPGPAGLSNPYSRPPAPYKTQ</sequence>
<dbReference type="PANTHER" id="PTHR15335:SF7">
    <property type="entry name" value="PROTEIN TFG"/>
    <property type="match status" value="1"/>
</dbReference>
<name>A0A226E5Q8_FOLCA</name>
<feature type="region of interest" description="Disordered" evidence="1">
    <location>
        <begin position="1"/>
        <end position="39"/>
    </location>
</feature>
<dbReference type="Pfam" id="PF00564">
    <property type="entry name" value="PB1"/>
    <property type="match status" value="1"/>
</dbReference>
<feature type="compositionally biased region" description="Basic and acidic residues" evidence="1">
    <location>
        <begin position="16"/>
        <end position="26"/>
    </location>
</feature>
<feature type="region of interest" description="Disordered" evidence="1">
    <location>
        <begin position="388"/>
        <end position="517"/>
    </location>
</feature>
<dbReference type="PANTHER" id="PTHR15335">
    <property type="entry name" value="PROTEIN TFG"/>
    <property type="match status" value="1"/>
</dbReference>
<dbReference type="GO" id="GO:0048208">
    <property type="term" value="P:COPII vesicle coating"/>
    <property type="evidence" value="ECO:0007669"/>
    <property type="project" value="InterPro"/>
</dbReference>
<feature type="region of interest" description="Disordered" evidence="1">
    <location>
        <begin position="211"/>
        <end position="256"/>
    </location>
</feature>
<dbReference type="OrthoDB" id="1594986at2759"/>
<dbReference type="CDD" id="cd06401">
    <property type="entry name" value="PB1_TFG"/>
    <property type="match status" value="1"/>
</dbReference>
<comment type="caution">
    <text evidence="3">The sequence shown here is derived from an EMBL/GenBank/DDBJ whole genome shotgun (WGS) entry which is preliminary data.</text>
</comment>
<keyword evidence="4" id="KW-1185">Reference proteome</keyword>
<feature type="region of interest" description="Disordered" evidence="1">
    <location>
        <begin position="272"/>
        <end position="323"/>
    </location>
</feature>
<dbReference type="Proteomes" id="UP000198287">
    <property type="component" value="Unassembled WGS sequence"/>
</dbReference>
<dbReference type="InterPro" id="IPR034857">
    <property type="entry name" value="PB1_TFG"/>
</dbReference>
<organism evidence="3 4">
    <name type="scientific">Folsomia candida</name>
    <name type="common">Springtail</name>
    <dbReference type="NCBI Taxonomy" id="158441"/>
    <lineage>
        <taxon>Eukaryota</taxon>
        <taxon>Metazoa</taxon>
        <taxon>Ecdysozoa</taxon>
        <taxon>Arthropoda</taxon>
        <taxon>Hexapoda</taxon>
        <taxon>Collembola</taxon>
        <taxon>Entomobryomorpha</taxon>
        <taxon>Isotomoidea</taxon>
        <taxon>Isotomidae</taxon>
        <taxon>Proisotominae</taxon>
        <taxon>Folsomia</taxon>
    </lineage>
</organism>
<dbReference type="InterPro" id="IPR053793">
    <property type="entry name" value="PB1-like"/>
</dbReference>
<dbReference type="STRING" id="158441.A0A226E5Q8"/>
<evidence type="ECO:0000259" key="2">
    <source>
        <dbReference type="PROSITE" id="PS51745"/>
    </source>
</evidence>
<dbReference type="GO" id="GO:0070971">
    <property type="term" value="C:endoplasmic reticulum exit site"/>
    <property type="evidence" value="ECO:0007669"/>
    <property type="project" value="TreeGrafter"/>
</dbReference>
<dbReference type="AlphaFoldDB" id="A0A226E5Q8"/>
<feature type="compositionally biased region" description="Pro residues" evidence="1">
    <location>
        <begin position="469"/>
        <end position="500"/>
    </location>
</feature>
<feature type="domain" description="PB1" evidence="2">
    <location>
        <begin position="47"/>
        <end position="128"/>
    </location>
</feature>